<dbReference type="SUPFAM" id="SSF53850">
    <property type="entry name" value="Periplasmic binding protein-like II"/>
    <property type="match status" value="1"/>
</dbReference>
<feature type="signal peptide" evidence="2">
    <location>
        <begin position="1"/>
        <end position="33"/>
    </location>
</feature>
<reference evidence="3 4" key="1">
    <citation type="submission" date="2020-05" db="EMBL/GenBank/DDBJ databases">
        <title>FDA dAtabase for Regulatory Grade micrObial Sequences (FDA-ARGOS): Supporting development and validation of Infectious Disease Dx tests.</title>
        <authorList>
            <person name="Sproer C."/>
            <person name="Gronow S."/>
            <person name="Severitt S."/>
            <person name="Schroder I."/>
            <person name="Tallon L."/>
            <person name="Sadzewicz L."/>
            <person name="Zhao X."/>
            <person name="Vavikolanu K."/>
            <person name="Mehta A."/>
            <person name="Aluvathingal J."/>
            <person name="Nadendla S."/>
            <person name="Myers T."/>
            <person name="Yan Y."/>
            <person name="Sichtig H."/>
        </authorList>
    </citation>
    <scope>NUCLEOTIDE SEQUENCE [LARGE SCALE GENOMIC DNA]</scope>
    <source>
        <strain evidence="3 4">FDAARGOS_787</strain>
    </source>
</reference>
<keyword evidence="2" id="KW-0732">Signal</keyword>
<feature type="chain" id="PRO_5030157617" evidence="2">
    <location>
        <begin position="34"/>
        <end position="331"/>
    </location>
</feature>
<evidence type="ECO:0000256" key="1">
    <source>
        <dbReference type="ARBA" id="ARBA00006987"/>
    </source>
</evidence>
<dbReference type="RefSeq" id="WP_174715907.1">
    <property type="nucleotide sequence ID" value="NZ_CADIKP010000002.1"/>
</dbReference>
<dbReference type="Proteomes" id="UP000509782">
    <property type="component" value="Chromosome"/>
</dbReference>
<evidence type="ECO:0000313" key="4">
    <source>
        <dbReference type="Proteomes" id="UP000509782"/>
    </source>
</evidence>
<dbReference type="PANTHER" id="PTHR42928:SF5">
    <property type="entry name" value="BLR1237 PROTEIN"/>
    <property type="match status" value="1"/>
</dbReference>
<dbReference type="Gene3D" id="3.40.190.10">
    <property type="entry name" value="Periplasmic binding protein-like II"/>
    <property type="match status" value="1"/>
</dbReference>
<comment type="similarity">
    <text evidence="1">Belongs to the UPF0065 (bug) family.</text>
</comment>
<protein>
    <submittedName>
        <fullName evidence="3">Tripartite tricarboxylate transporter substrate binding protein</fullName>
    </submittedName>
</protein>
<dbReference type="PANTHER" id="PTHR42928">
    <property type="entry name" value="TRICARBOXYLATE-BINDING PROTEIN"/>
    <property type="match status" value="1"/>
</dbReference>
<evidence type="ECO:0000313" key="3">
    <source>
        <dbReference type="EMBL" id="QKQ46221.1"/>
    </source>
</evidence>
<dbReference type="InterPro" id="IPR042100">
    <property type="entry name" value="Bug_dom1"/>
</dbReference>
<accession>A0A6J5HA33</accession>
<evidence type="ECO:0000256" key="2">
    <source>
        <dbReference type="SAM" id="SignalP"/>
    </source>
</evidence>
<dbReference type="PIRSF" id="PIRSF017082">
    <property type="entry name" value="YflP"/>
    <property type="match status" value="1"/>
</dbReference>
<dbReference type="AlphaFoldDB" id="A0A6J5HA33"/>
<dbReference type="InterPro" id="IPR005064">
    <property type="entry name" value="BUG"/>
</dbReference>
<dbReference type="Pfam" id="PF03401">
    <property type="entry name" value="TctC"/>
    <property type="match status" value="1"/>
</dbReference>
<name>A0A6J5HA33_ACHDE</name>
<organism evidence="3 4">
    <name type="scientific">Achromobacter denitrificans</name>
    <name type="common">Alcaligenes denitrificans</name>
    <dbReference type="NCBI Taxonomy" id="32002"/>
    <lineage>
        <taxon>Bacteria</taxon>
        <taxon>Pseudomonadati</taxon>
        <taxon>Pseudomonadota</taxon>
        <taxon>Betaproteobacteria</taxon>
        <taxon>Burkholderiales</taxon>
        <taxon>Alcaligenaceae</taxon>
        <taxon>Achromobacter</taxon>
    </lineage>
</organism>
<proteinExistence type="inferred from homology"/>
<dbReference type="EMBL" id="CP054569">
    <property type="protein sequence ID" value="QKQ46221.1"/>
    <property type="molecule type" value="Genomic_DNA"/>
</dbReference>
<dbReference type="CDD" id="cd07012">
    <property type="entry name" value="PBP2_Bug_TTT"/>
    <property type="match status" value="1"/>
</dbReference>
<sequence>MPRLCFHAPLRHGWLRFCLLALLFLSAPLAARAGYPDRPVTLIVPWSAGGPADAAARLIARDLSQSIGQSVVVENKPGAGGNIGTLQATRAAPDGYTLLLATSSTNAINPWLMKAQPFKPVDDLTPVALVTSNSNILVVRADSPYASLDALLRDARRRPGALNYASGGIGSSQHVAGSMFTQQLGLDIVHVPYNGGGPAGNALLAGEVSFALDTGTIAFIKSGRLKALAVAAAQRLPMLPEVPTFTELGYPGMVTGAWYAIAGPAGLPQPVTDYLNEKINAVMASPDLKARLGELGAVAASPMAPAQVLDFMQAELERYKSVVAQFGAVAQ</sequence>
<gene>
    <name evidence="3" type="ORF">FOC81_05770</name>
</gene>
<dbReference type="Gene3D" id="3.40.190.150">
    <property type="entry name" value="Bordetella uptake gene, domain 1"/>
    <property type="match status" value="1"/>
</dbReference>